<organism evidence="3 4">
    <name type="scientific">Metallibacterium scheffleri</name>
    <dbReference type="NCBI Taxonomy" id="993689"/>
    <lineage>
        <taxon>Bacteria</taxon>
        <taxon>Pseudomonadati</taxon>
        <taxon>Pseudomonadota</taxon>
        <taxon>Gammaproteobacteria</taxon>
        <taxon>Lysobacterales</taxon>
        <taxon>Rhodanobacteraceae</taxon>
        <taxon>Metallibacterium</taxon>
    </lineage>
</organism>
<dbReference type="GO" id="GO:0006313">
    <property type="term" value="P:DNA transposition"/>
    <property type="evidence" value="ECO:0007669"/>
    <property type="project" value="InterPro"/>
</dbReference>
<sequence>MSKRSERPTGLPVIHERAAGIDVGSRFHVVAVAPDLCEEPVQTFQAFTGDLERMAKWLTSVGIATVAMESTGVYWMPVYEVLESHGIDVIVANARDARSVPGRKSDVNDAQWLQRLHACGLLRASFRPGQDIAALRVYLRLRERLTDFAASHIMHMQKAMTLMNLQLQHVVSDVTGATGMKIIRAIVGGERDPAILAAMRDIRCKADNEKVCAALVGNYRSEHVFALTQALKLYDFYQARIAECDSEVERVLAMLSADKSAPAEPLKKPRHRTIQPNAMSFDTRPVLYQITGVDLTQIHGVGPYLALRMVAECGTDLSRWPTAKHFTSWLTLSPGCKISGGKVLSSRTRKTSNRLSAHLRLAAVTIGRTSTALGAFYRRLSARVGKAKAVTATARKIAVLLYNAMRFGMNYQDPGADSYERKYRERVVKQLHRRAAEFGFTLQQAPAMGVS</sequence>
<dbReference type="Proteomes" id="UP000307749">
    <property type="component" value="Unassembled WGS sequence"/>
</dbReference>
<feature type="domain" description="Transposase IS116/IS110/IS902 C-terminal" evidence="2">
    <location>
        <begin position="295"/>
        <end position="377"/>
    </location>
</feature>
<dbReference type="InterPro" id="IPR047650">
    <property type="entry name" value="Transpos_IS110"/>
</dbReference>
<feature type="domain" description="Transposase IS110-like N-terminal" evidence="1">
    <location>
        <begin position="19"/>
        <end position="161"/>
    </location>
</feature>
<dbReference type="AlphaFoldDB" id="A0A4S3KLM7"/>
<dbReference type="PANTHER" id="PTHR33055">
    <property type="entry name" value="TRANSPOSASE FOR INSERTION SEQUENCE ELEMENT IS1111A"/>
    <property type="match status" value="1"/>
</dbReference>
<comment type="caution">
    <text evidence="3">The sequence shown here is derived from an EMBL/GenBank/DDBJ whole genome shotgun (WGS) entry which is preliminary data.</text>
</comment>
<dbReference type="GO" id="GO:0003677">
    <property type="term" value="F:DNA binding"/>
    <property type="evidence" value="ECO:0007669"/>
    <property type="project" value="InterPro"/>
</dbReference>
<dbReference type="OrthoDB" id="9815354at2"/>
<dbReference type="InterPro" id="IPR003346">
    <property type="entry name" value="Transposase_20"/>
</dbReference>
<dbReference type="RefSeq" id="WP_081126590.1">
    <property type="nucleotide sequence ID" value="NZ_LDOS01000001.1"/>
</dbReference>
<keyword evidence="4" id="KW-1185">Reference proteome</keyword>
<dbReference type="InterPro" id="IPR002525">
    <property type="entry name" value="Transp_IS110-like_N"/>
</dbReference>
<accession>A0A4S3KLM7</accession>
<evidence type="ECO:0000259" key="1">
    <source>
        <dbReference type="Pfam" id="PF01548"/>
    </source>
</evidence>
<dbReference type="EMBL" id="MWQO01000036">
    <property type="protein sequence ID" value="THD09772.1"/>
    <property type="molecule type" value="Genomic_DNA"/>
</dbReference>
<dbReference type="STRING" id="993689.GCA_002077135_01287"/>
<evidence type="ECO:0000259" key="2">
    <source>
        <dbReference type="Pfam" id="PF02371"/>
    </source>
</evidence>
<dbReference type="Pfam" id="PF02371">
    <property type="entry name" value="Transposase_20"/>
    <property type="match status" value="1"/>
</dbReference>
<protein>
    <submittedName>
        <fullName evidence="3">IS110 family transposase</fullName>
    </submittedName>
</protein>
<proteinExistence type="predicted"/>
<gene>
    <name evidence="3" type="ORF">B1806_10645</name>
</gene>
<dbReference type="NCBIfam" id="NF033542">
    <property type="entry name" value="transpos_IS110"/>
    <property type="match status" value="1"/>
</dbReference>
<dbReference type="Pfam" id="PF01548">
    <property type="entry name" value="DEDD_Tnp_IS110"/>
    <property type="match status" value="1"/>
</dbReference>
<dbReference type="PANTHER" id="PTHR33055:SF13">
    <property type="entry name" value="TRANSPOSASE"/>
    <property type="match status" value="1"/>
</dbReference>
<evidence type="ECO:0000313" key="3">
    <source>
        <dbReference type="EMBL" id="THD09772.1"/>
    </source>
</evidence>
<evidence type="ECO:0000313" key="4">
    <source>
        <dbReference type="Proteomes" id="UP000307749"/>
    </source>
</evidence>
<name>A0A4S3KLM7_9GAMM</name>
<dbReference type="GO" id="GO:0004803">
    <property type="term" value="F:transposase activity"/>
    <property type="evidence" value="ECO:0007669"/>
    <property type="project" value="InterPro"/>
</dbReference>
<reference evidence="3 4" key="1">
    <citation type="submission" date="2017-02" db="EMBL/GenBank/DDBJ databases">
        <title>Whole genome sequencing of Metallibacterium scheffleri DSM 24874 (T).</title>
        <authorList>
            <person name="Kumar S."/>
            <person name="Patil P."/>
            <person name="Patil P.B."/>
        </authorList>
    </citation>
    <scope>NUCLEOTIDE SEQUENCE [LARGE SCALE GENOMIC DNA]</scope>
    <source>
        <strain evidence="3 4">DSM 24874</strain>
    </source>
</reference>